<dbReference type="EMBL" id="AP018227">
    <property type="protein sequence ID" value="BAY85184.1"/>
    <property type="molecule type" value="Genomic_DNA"/>
</dbReference>
<keyword evidence="4" id="KW-1185">Reference proteome</keyword>
<reference evidence="3 4" key="1">
    <citation type="submission" date="2017-06" db="EMBL/GenBank/DDBJ databases">
        <title>Genome sequencing of cyanobaciteial culture collection at National Institute for Environmental Studies (NIES).</title>
        <authorList>
            <person name="Hirose Y."/>
            <person name="Shimura Y."/>
            <person name="Fujisawa T."/>
            <person name="Nakamura Y."/>
            <person name="Kawachi M."/>
        </authorList>
    </citation>
    <scope>NUCLEOTIDE SEQUENCE [LARGE SCALE GENOMIC DNA]</scope>
    <source>
        <strain evidence="3 4">NIES-267</strain>
    </source>
</reference>
<evidence type="ECO:0000313" key="3">
    <source>
        <dbReference type="EMBL" id="BAY85184.1"/>
    </source>
</evidence>
<evidence type="ECO:0008006" key="5">
    <source>
        <dbReference type="Google" id="ProtNLM"/>
    </source>
</evidence>
<feature type="transmembrane region" description="Helical" evidence="2">
    <location>
        <begin position="98"/>
        <end position="121"/>
    </location>
</feature>
<dbReference type="SUPFAM" id="SSF48371">
    <property type="entry name" value="ARM repeat"/>
    <property type="match status" value="1"/>
</dbReference>
<feature type="transmembrane region" description="Helical" evidence="2">
    <location>
        <begin position="59"/>
        <end position="77"/>
    </location>
</feature>
<evidence type="ECO:0000313" key="4">
    <source>
        <dbReference type="Proteomes" id="UP000218418"/>
    </source>
</evidence>
<accession>A0A1Z4LVH3</accession>
<feature type="transmembrane region" description="Helical" evidence="2">
    <location>
        <begin position="127"/>
        <end position="151"/>
    </location>
</feature>
<evidence type="ECO:0000256" key="2">
    <source>
        <dbReference type="SAM" id="Phobius"/>
    </source>
</evidence>
<name>A0A1Z4LVH3_9CYAN</name>
<keyword evidence="2" id="KW-0472">Membrane</keyword>
<evidence type="ECO:0000256" key="1">
    <source>
        <dbReference type="ARBA" id="ARBA00009299"/>
    </source>
</evidence>
<protein>
    <recommendedName>
        <fullName evidence="5">Armadillo-type fold-containing protein</fullName>
    </recommendedName>
</protein>
<comment type="similarity">
    <text evidence="1">Belongs to the CpcE/RpcE/PecE family.</text>
</comment>
<organism evidence="3 4">
    <name type="scientific">Calothrix parasitica NIES-267</name>
    <dbReference type="NCBI Taxonomy" id="1973488"/>
    <lineage>
        <taxon>Bacteria</taxon>
        <taxon>Bacillati</taxon>
        <taxon>Cyanobacteriota</taxon>
        <taxon>Cyanophyceae</taxon>
        <taxon>Nostocales</taxon>
        <taxon>Calotrichaceae</taxon>
        <taxon>Calothrix</taxon>
    </lineage>
</organism>
<gene>
    <name evidence="3" type="ORF">NIES267_46830</name>
</gene>
<sequence>MAKLASSYWQRFMKNIPFGELPQLKTGARKVKLFQRKNPAGILWFLTIIVAMLLWNPKLLFSCGSGILVMLVVYSMPKWDWSQLWNKVSNYLQTTNGLLVLSVTSGAIACLGTYTATTIWAESPSAWIAAGVIVQGIATVMVLVLLARLLINLNGNQEQLELDQLLEKLIDTDPLKRLIGLRQLTKLAIRQQLEPDEQKCIIECLQLLLTNESEATIRDAAFDSLQALEPTEKLIAKSNQTTLIPFSVKAKNRISC</sequence>
<keyword evidence="2" id="KW-1133">Transmembrane helix</keyword>
<keyword evidence="2" id="KW-0812">Transmembrane</keyword>
<dbReference type="Proteomes" id="UP000218418">
    <property type="component" value="Chromosome"/>
</dbReference>
<proteinExistence type="inferred from homology"/>
<dbReference type="AlphaFoldDB" id="A0A1Z4LVH3"/>
<feature type="transmembrane region" description="Helical" evidence="2">
    <location>
        <begin position="38"/>
        <end position="53"/>
    </location>
</feature>
<dbReference type="InterPro" id="IPR016024">
    <property type="entry name" value="ARM-type_fold"/>
</dbReference>